<name>A0A0N4VRN0_ENTVE</name>
<dbReference type="EMBL" id="UXUI01017503">
    <property type="protein sequence ID" value="VDD98076.1"/>
    <property type="molecule type" value="Genomic_DNA"/>
</dbReference>
<evidence type="ECO:0000313" key="2">
    <source>
        <dbReference type="Proteomes" id="UP000274131"/>
    </source>
</evidence>
<proteinExistence type="predicted"/>
<keyword evidence="2" id="KW-1185">Reference proteome</keyword>
<evidence type="ECO:0000313" key="1">
    <source>
        <dbReference type="EMBL" id="VDD98076.1"/>
    </source>
</evidence>
<reference evidence="3" key="1">
    <citation type="submission" date="2017-02" db="UniProtKB">
        <authorList>
            <consortium name="WormBaseParasite"/>
        </authorList>
    </citation>
    <scope>IDENTIFICATION</scope>
</reference>
<gene>
    <name evidence="1" type="ORF">EVEC_LOCUS12827</name>
</gene>
<sequence length="83" mass="9647">MEEVIQRLRAQETLSRNTRENDIPGIKEKINNIEKRVEQSDILSRSYNVRISGFNPINSSAFENHDKMIAVKVNLKSTRMQCL</sequence>
<evidence type="ECO:0000313" key="3">
    <source>
        <dbReference type="WBParaSite" id="EVEC_0001370201-mRNA-1"/>
    </source>
</evidence>
<dbReference type="WBParaSite" id="EVEC_0001370201-mRNA-1">
    <property type="protein sequence ID" value="EVEC_0001370201-mRNA-1"/>
    <property type="gene ID" value="EVEC_0001370201"/>
</dbReference>
<accession>A0A0N4VRN0</accession>
<protein>
    <submittedName>
        <fullName evidence="3">t-SNARE coiled-coil homology domain-containing protein</fullName>
    </submittedName>
</protein>
<organism evidence="3">
    <name type="scientific">Enterobius vermicularis</name>
    <name type="common">Human pinworm</name>
    <dbReference type="NCBI Taxonomy" id="51028"/>
    <lineage>
        <taxon>Eukaryota</taxon>
        <taxon>Metazoa</taxon>
        <taxon>Ecdysozoa</taxon>
        <taxon>Nematoda</taxon>
        <taxon>Chromadorea</taxon>
        <taxon>Rhabditida</taxon>
        <taxon>Spirurina</taxon>
        <taxon>Oxyuridomorpha</taxon>
        <taxon>Oxyuroidea</taxon>
        <taxon>Oxyuridae</taxon>
        <taxon>Enterobius</taxon>
    </lineage>
</organism>
<dbReference type="AlphaFoldDB" id="A0A0N4VRN0"/>
<dbReference type="Proteomes" id="UP000274131">
    <property type="component" value="Unassembled WGS sequence"/>
</dbReference>
<reference evidence="1 2" key="2">
    <citation type="submission" date="2018-10" db="EMBL/GenBank/DDBJ databases">
        <authorList>
            <consortium name="Pathogen Informatics"/>
        </authorList>
    </citation>
    <scope>NUCLEOTIDE SEQUENCE [LARGE SCALE GENOMIC DNA]</scope>
</reference>